<name>A0A8S1H2R0_9PELO</name>
<feature type="region of interest" description="Disordered" evidence="1">
    <location>
        <begin position="524"/>
        <end position="543"/>
    </location>
</feature>
<evidence type="ECO:0000256" key="1">
    <source>
        <dbReference type="SAM" id="MobiDB-lite"/>
    </source>
</evidence>
<feature type="region of interest" description="Disordered" evidence="1">
    <location>
        <begin position="473"/>
        <end position="498"/>
    </location>
</feature>
<protein>
    <submittedName>
        <fullName evidence="2">Uncharacterized protein</fullName>
    </submittedName>
</protein>
<reference evidence="2" key="1">
    <citation type="submission" date="2020-10" db="EMBL/GenBank/DDBJ databases">
        <authorList>
            <person name="Kikuchi T."/>
        </authorList>
    </citation>
    <scope>NUCLEOTIDE SEQUENCE</scope>
    <source>
        <strain evidence="2">NKZ352</strain>
    </source>
</reference>
<comment type="caution">
    <text evidence="2">The sequence shown here is derived from an EMBL/GenBank/DDBJ whole genome shotgun (WGS) entry which is preliminary data.</text>
</comment>
<keyword evidence="3" id="KW-1185">Reference proteome</keyword>
<feature type="region of interest" description="Disordered" evidence="1">
    <location>
        <begin position="689"/>
        <end position="720"/>
    </location>
</feature>
<feature type="compositionally biased region" description="Polar residues" evidence="1">
    <location>
        <begin position="248"/>
        <end position="262"/>
    </location>
</feature>
<organism evidence="2 3">
    <name type="scientific">Caenorhabditis auriculariae</name>
    <dbReference type="NCBI Taxonomy" id="2777116"/>
    <lineage>
        <taxon>Eukaryota</taxon>
        <taxon>Metazoa</taxon>
        <taxon>Ecdysozoa</taxon>
        <taxon>Nematoda</taxon>
        <taxon>Chromadorea</taxon>
        <taxon>Rhabditida</taxon>
        <taxon>Rhabditina</taxon>
        <taxon>Rhabditomorpha</taxon>
        <taxon>Rhabditoidea</taxon>
        <taxon>Rhabditidae</taxon>
        <taxon>Peloderinae</taxon>
        <taxon>Caenorhabditis</taxon>
    </lineage>
</organism>
<accession>A0A8S1H2R0</accession>
<dbReference type="Proteomes" id="UP000835052">
    <property type="component" value="Unassembled WGS sequence"/>
</dbReference>
<feature type="compositionally biased region" description="Basic and acidic residues" evidence="1">
    <location>
        <begin position="698"/>
        <end position="720"/>
    </location>
</feature>
<feature type="compositionally biased region" description="Low complexity" evidence="1">
    <location>
        <begin position="1023"/>
        <end position="1035"/>
    </location>
</feature>
<sequence>MMRNRISMTELSYPPTGVDKSAPDDIRLPPYSTLECYRILTLRRVSCGNRLSGLRLLGRKNRATGVLLQLIPYKCATVWSFELQRFGTIDLATTASVGSHIDFEFIGFENRFGFSFKVKRILKTFTYKPPGILAATLKRYEILIETELRMSPLEKFLRLGYTIIQHDDLGPIFAENSIRLEQDQNSGKMELFSYLHKKILVRLGVRVKTVPKAVIDSNASITEIDDCCVFVILKILATVETRQEDQLQDNTSPKSSADQGTPSHIGENVGAQSTGIFDSRMLPNSVPQEDQLRESTFGSPAARAENRATGVIIGFRDCAIIWSFEIQRFGERILKTKQMAGDYIEFEYEKVDSNFGSFFRIERILKTLEYKPPGILASKSNETYGLLIETELIMSPLEDFSQLGISQFGSLAGSKLWKKMELFSYLHKKMAVRVGVQVRTLPKTVIDSNAPIAEIDDCYVFATVEILGTVETRQEDQLQDNTSPKSTADQGTPSHIGENVGAQTTEIIRPLAVYGVPGGWFPGREAHERHGHSSHRKDEVAPSKEYSPLDEFMKTMNDSLFREMFAYVYPELYPQLGEIDRKVEPNDKKERDHRASYEWAEDRGSSTFGAGPDRSRSGYAPRETLNHHVAHGAVSHQQNYLDCPERSRSGYAPRVDERGFGPDPCKPPMTERTGFYMDTSNRHEAHGAVAHQQNYLDGPDRSRYGYAPRDDERGFGSDPYVEMKMERPGFYKETSNRYVAHGAVAHQQNYLDRPERSRSGYAPRVDERDFASDPCKPSNRMEGAGFYKDTSSYHVPHGADVRQQNYLDGPDRSRYGYAPRDDERGFGPDPCKPPIRMEGAGFYKDTSYHHMAHGAALHQQIRSEDVKKNYLDRPERSRYEYAPRVDERGFGSDPYKEMKIERPGFYKDTLNHHDDHGAVDLQEADNGDYQENEAADEKKNRGNTANADNIEYDASGDFADFETLNDCDSRAKEENSKNEASEDLTKIGSLNLDDKKSSAESSLEPEKLETKTKETQLKDAPISRSSSESSYFSSSRGNEDFAISSESE</sequence>
<feature type="compositionally biased region" description="Basic and acidic residues" evidence="1">
    <location>
        <begin position="992"/>
        <end position="1017"/>
    </location>
</feature>
<evidence type="ECO:0000313" key="2">
    <source>
        <dbReference type="EMBL" id="CAD6189038.1"/>
    </source>
</evidence>
<feature type="region of interest" description="Disordered" evidence="1">
    <location>
        <begin position="583"/>
        <end position="617"/>
    </location>
</feature>
<dbReference type="EMBL" id="CAJGYM010000009">
    <property type="protein sequence ID" value="CAD6189038.1"/>
    <property type="molecule type" value="Genomic_DNA"/>
</dbReference>
<proteinExistence type="predicted"/>
<evidence type="ECO:0000313" key="3">
    <source>
        <dbReference type="Proteomes" id="UP000835052"/>
    </source>
</evidence>
<gene>
    <name evidence="2" type="ORF">CAUJ_LOCUS4957</name>
</gene>
<feature type="region of interest" description="Disordered" evidence="1">
    <location>
        <begin position="747"/>
        <end position="833"/>
    </location>
</feature>
<dbReference type="AlphaFoldDB" id="A0A8S1H2R0"/>
<feature type="compositionally biased region" description="Basic and acidic residues" evidence="1">
    <location>
        <begin position="752"/>
        <end position="771"/>
    </location>
</feature>
<feature type="region of interest" description="Disordered" evidence="1">
    <location>
        <begin position="930"/>
        <end position="1048"/>
    </location>
</feature>
<feature type="compositionally biased region" description="Polar residues" evidence="1">
    <location>
        <begin position="479"/>
        <end position="493"/>
    </location>
</feature>
<feature type="compositionally biased region" description="Basic and acidic residues" evidence="1">
    <location>
        <begin position="967"/>
        <end position="985"/>
    </location>
</feature>
<feature type="compositionally biased region" description="Basic and acidic residues" evidence="1">
    <location>
        <begin position="583"/>
        <end position="604"/>
    </location>
</feature>
<feature type="region of interest" description="Disordered" evidence="1">
    <location>
        <begin position="244"/>
        <end position="269"/>
    </location>
</feature>
<feature type="compositionally biased region" description="Basic and acidic residues" evidence="1">
    <location>
        <begin position="809"/>
        <end position="826"/>
    </location>
</feature>